<evidence type="ECO:0000256" key="8">
    <source>
        <dbReference type="ARBA" id="ARBA00048470"/>
    </source>
</evidence>
<dbReference type="SUPFAM" id="SSF46785">
    <property type="entry name" value="Winged helix' DNA-binding domain"/>
    <property type="match status" value="1"/>
</dbReference>
<evidence type="ECO:0000256" key="5">
    <source>
        <dbReference type="ARBA" id="ARBA00023444"/>
    </source>
</evidence>
<dbReference type="SMART" id="SM00344">
    <property type="entry name" value="HTH_ASNC"/>
    <property type="match status" value="1"/>
</dbReference>
<evidence type="ECO:0000256" key="1">
    <source>
        <dbReference type="ARBA" id="ARBA00023015"/>
    </source>
</evidence>
<protein>
    <recommendedName>
        <fullName evidence="7">siroheme decarboxylase</fullName>
        <ecNumber evidence="7">4.1.1.111</ecNumber>
    </recommendedName>
</protein>
<dbReference type="PANTHER" id="PTHR43413">
    <property type="entry name" value="TRANSCRIPTIONAL REGULATOR, ASNC FAMILY"/>
    <property type="match status" value="1"/>
</dbReference>
<dbReference type="InterPro" id="IPR019885">
    <property type="entry name" value="Tscrpt_reg_HTH_AsnC-type_CS"/>
</dbReference>
<gene>
    <name evidence="10" type="ORF">RJ53_03055</name>
</gene>
<dbReference type="InterPro" id="IPR050684">
    <property type="entry name" value="HTH-Siroheme_Decarb"/>
</dbReference>
<dbReference type="InterPro" id="IPR036390">
    <property type="entry name" value="WH_DNA-bd_sf"/>
</dbReference>
<name>A0A8J7W5B1_9EURY</name>
<dbReference type="InterPro" id="IPR000485">
    <property type="entry name" value="AsnC-type_HTH_dom"/>
</dbReference>
<dbReference type="GO" id="GO:0016829">
    <property type="term" value="F:lyase activity"/>
    <property type="evidence" value="ECO:0007669"/>
    <property type="project" value="UniProtKB-KW"/>
</dbReference>
<dbReference type="OrthoDB" id="145939at2157"/>
<evidence type="ECO:0000256" key="3">
    <source>
        <dbReference type="ARBA" id="ARBA00023163"/>
    </source>
</evidence>
<dbReference type="PROSITE" id="PS00519">
    <property type="entry name" value="HTH_ASNC_1"/>
    <property type="match status" value="1"/>
</dbReference>
<organism evidence="10 11">
    <name type="scientific">Methanocalculus chunghsingensis</name>
    <dbReference type="NCBI Taxonomy" id="156457"/>
    <lineage>
        <taxon>Archaea</taxon>
        <taxon>Methanobacteriati</taxon>
        <taxon>Methanobacteriota</taxon>
        <taxon>Stenosarchaea group</taxon>
        <taxon>Methanomicrobia</taxon>
        <taxon>Methanomicrobiales</taxon>
        <taxon>Methanocalculaceae</taxon>
        <taxon>Methanocalculus</taxon>
    </lineage>
</organism>
<proteinExistence type="inferred from homology"/>
<comment type="pathway">
    <text evidence="5">Porphyrin-containing compound metabolism.</text>
</comment>
<accession>A0A8J7W5B1</accession>
<feature type="domain" description="HTH asnC-type" evidence="9">
    <location>
        <begin position="1"/>
        <end position="65"/>
    </location>
</feature>
<comment type="catalytic activity">
    <reaction evidence="8">
        <text>siroheme + 2 H(+) = 12,18-didecarboxysiroheme + 2 CO2</text>
        <dbReference type="Rhea" id="RHEA:19093"/>
        <dbReference type="ChEBI" id="CHEBI:15378"/>
        <dbReference type="ChEBI" id="CHEBI:16526"/>
        <dbReference type="ChEBI" id="CHEBI:60052"/>
        <dbReference type="ChEBI" id="CHEBI:140497"/>
        <dbReference type="EC" id="4.1.1.111"/>
    </reaction>
</comment>
<dbReference type="EC" id="4.1.1.111" evidence="7"/>
<keyword evidence="3" id="KW-0804">Transcription</keyword>
<evidence type="ECO:0000259" key="9">
    <source>
        <dbReference type="PROSITE" id="PS50956"/>
    </source>
</evidence>
<evidence type="ECO:0000256" key="6">
    <source>
        <dbReference type="ARBA" id="ARBA00023457"/>
    </source>
</evidence>
<dbReference type="InterPro" id="IPR040523">
    <property type="entry name" value="AsnC_trans_reg2"/>
</dbReference>
<reference evidence="10" key="1">
    <citation type="submission" date="2014-12" db="EMBL/GenBank/DDBJ databases">
        <authorList>
            <person name="Huang H.-H."/>
            <person name="Chen S.-C."/>
            <person name="Lai M.-C."/>
        </authorList>
    </citation>
    <scope>NUCLEOTIDE SEQUENCE</scope>
    <source>
        <strain evidence="10">K1F9705b</strain>
    </source>
</reference>
<comment type="similarity">
    <text evidence="6">Belongs to the Ahb/Nir family.</text>
</comment>
<dbReference type="InterPro" id="IPR053953">
    <property type="entry name" value="NirdL-like_HTH"/>
</dbReference>
<sequence>MDQTDRRLIIELERGIPLTDEPFAEIGLRLGITEDEVILRIRRLREEGIIRKIRARINQRQIGIMANALVAWKPPEGWSGHEELASKPGVSHCYLREPVPGRWEYMIYTVHHKRSRNEVYEEVRSIADEIGVTDYIVLFSTEELKRLPAVRIDDSTEDLR</sequence>
<keyword evidence="11" id="KW-1185">Reference proteome</keyword>
<evidence type="ECO:0000313" key="11">
    <source>
        <dbReference type="Proteomes" id="UP000730161"/>
    </source>
</evidence>
<comment type="caution">
    <text evidence="10">The sequence shown here is derived from an EMBL/GenBank/DDBJ whole genome shotgun (WGS) entry which is preliminary data.</text>
</comment>
<dbReference type="PANTHER" id="PTHR43413:SF1">
    <property type="entry name" value="SIROHEME DECARBOXYLASE NIRL SUBUNIT"/>
    <property type="match status" value="1"/>
</dbReference>
<dbReference type="Pfam" id="PF22451">
    <property type="entry name" value="NirdL-like_HTH"/>
    <property type="match status" value="1"/>
</dbReference>
<evidence type="ECO:0000256" key="4">
    <source>
        <dbReference type="ARBA" id="ARBA00023239"/>
    </source>
</evidence>
<evidence type="ECO:0000256" key="7">
    <source>
        <dbReference type="ARBA" id="ARBA00023471"/>
    </source>
</evidence>
<keyword evidence="1" id="KW-0805">Transcription regulation</keyword>
<evidence type="ECO:0000256" key="2">
    <source>
        <dbReference type="ARBA" id="ARBA00023125"/>
    </source>
</evidence>
<dbReference type="InterPro" id="IPR019888">
    <property type="entry name" value="Tscrpt_reg_AsnC-like"/>
</dbReference>
<evidence type="ECO:0000313" key="10">
    <source>
        <dbReference type="EMBL" id="MBR1368536.1"/>
    </source>
</evidence>
<keyword evidence="4" id="KW-0456">Lyase</keyword>
<dbReference type="Pfam" id="PF17805">
    <property type="entry name" value="AsnC_trans_reg2"/>
    <property type="match status" value="1"/>
</dbReference>
<dbReference type="GO" id="GO:0043565">
    <property type="term" value="F:sequence-specific DNA binding"/>
    <property type="evidence" value="ECO:0007669"/>
    <property type="project" value="InterPro"/>
</dbReference>
<dbReference type="Gene3D" id="3.30.70.3460">
    <property type="match status" value="1"/>
</dbReference>
<dbReference type="RefSeq" id="WP_211530165.1">
    <property type="nucleotide sequence ID" value="NZ_JWHL01000003.1"/>
</dbReference>
<dbReference type="EMBL" id="JWHL01000003">
    <property type="protein sequence ID" value="MBR1368536.1"/>
    <property type="molecule type" value="Genomic_DNA"/>
</dbReference>
<dbReference type="AlphaFoldDB" id="A0A8J7W5B1"/>
<keyword evidence="2" id="KW-0238">DNA-binding</keyword>
<dbReference type="Proteomes" id="UP000730161">
    <property type="component" value="Unassembled WGS sequence"/>
</dbReference>
<dbReference type="PROSITE" id="PS50956">
    <property type="entry name" value="HTH_ASNC_2"/>
    <property type="match status" value="1"/>
</dbReference>